<dbReference type="AlphaFoldDB" id="W9IVM9"/>
<feature type="compositionally biased region" description="Pro residues" evidence="1">
    <location>
        <begin position="27"/>
        <end position="44"/>
    </location>
</feature>
<dbReference type="Proteomes" id="UP000030753">
    <property type="component" value="Unassembled WGS sequence"/>
</dbReference>
<feature type="region of interest" description="Disordered" evidence="1">
    <location>
        <begin position="86"/>
        <end position="119"/>
    </location>
</feature>
<sequence length="268" mass="29851">MISSSPSPSLPATAPSHSSTSSSPPALSTPPPRASFSPFPPRAPVSPARSLFRRPSLLLSGSASPPRRALSPRLASSVAILPLTSRQANGSASGDTRLSTRRARTGPSSRLIWKPRRSEKRVPQSVAMVEESARRESSATSERCARTRLKVQENRLRQLWKERNWSAISCRPWSRLLLLSMERRSGHWRFEIGMLKARDLGWFRRSALEEKNEKGRRCSCQSPCCLVLTRPCLNGVHVPRLCVTTKYNSHGFSPNLIVDVDEEYAINK</sequence>
<accession>W9IVM9</accession>
<evidence type="ECO:0000313" key="2">
    <source>
        <dbReference type="EMBL" id="EWY99013.1"/>
    </source>
</evidence>
<evidence type="ECO:0000256" key="1">
    <source>
        <dbReference type="SAM" id="MobiDB-lite"/>
    </source>
</evidence>
<reference evidence="2 3" key="1">
    <citation type="submission" date="2011-06" db="EMBL/GenBank/DDBJ databases">
        <title>The Genome Sequence of Fusarium oxysporum FOSC 3-a.</title>
        <authorList>
            <consortium name="The Broad Institute Genome Sequencing Platform"/>
            <person name="Ma L.-J."/>
            <person name="Gale L.R."/>
            <person name="Schwartz D.C."/>
            <person name="Zhou S."/>
            <person name="Corby-Kistler H."/>
            <person name="Young S.K."/>
            <person name="Zeng Q."/>
            <person name="Gargeya S."/>
            <person name="Fitzgerald M."/>
            <person name="Haas B."/>
            <person name="Abouelleil A."/>
            <person name="Alvarado L."/>
            <person name="Arachchi H.M."/>
            <person name="Berlin A."/>
            <person name="Brown A."/>
            <person name="Chapman S.B."/>
            <person name="Chen Z."/>
            <person name="Dunbar C."/>
            <person name="Freedman E."/>
            <person name="Gearin G."/>
            <person name="Gellesch M."/>
            <person name="Goldberg J."/>
            <person name="Griggs A."/>
            <person name="Gujja S."/>
            <person name="Heiman D."/>
            <person name="Howarth C."/>
            <person name="Larson L."/>
            <person name="Lui A."/>
            <person name="MacDonald P.J.P."/>
            <person name="Mehta T."/>
            <person name="Montmayeur A."/>
            <person name="Murphy C."/>
            <person name="Neiman D."/>
            <person name="Pearson M."/>
            <person name="Priest M."/>
            <person name="Roberts A."/>
            <person name="Saif S."/>
            <person name="Shea T."/>
            <person name="Shenoy N."/>
            <person name="Sisk P."/>
            <person name="Stolte C."/>
            <person name="Sykes S."/>
            <person name="Wortman J."/>
            <person name="Nusbaum C."/>
            <person name="Birren B."/>
        </authorList>
    </citation>
    <scope>NUCLEOTIDE SEQUENCE [LARGE SCALE GENOMIC DNA]</scope>
    <source>
        <strain evidence="3">FOSC 3-a</strain>
    </source>
</reference>
<protein>
    <submittedName>
        <fullName evidence="2">Uncharacterized protein</fullName>
    </submittedName>
</protein>
<feature type="region of interest" description="Disordered" evidence="1">
    <location>
        <begin position="1"/>
        <end position="49"/>
    </location>
</feature>
<name>W9IVM9_FUSOX</name>
<evidence type="ECO:0000313" key="3">
    <source>
        <dbReference type="Proteomes" id="UP000030753"/>
    </source>
</evidence>
<dbReference type="EMBL" id="JH717840">
    <property type="protein sequence ID" value="EWY99013.1"/>
    <property type="molecule type" value="Genomic_DNA"/>
</dbReference>
<proteinExistence type="predicted"/>
<gene>
    <name evidence="2" type="ORF">FOYG_03248</name>
</gene>
<dbReference type="HOGENOM" id="CLU_1038437_0_0_1"/>
<feature type="compositionally biased region" description="Polar residues" evidence="1">
    <location>
        <begin position="86"/>
        <end position="97"/>
    </location>
</feature>
<organism evidence="2 3">
    <name type="scientific">Fusarium oxysporum NRRL 32931</name>
    <dbReference type="NCBI Taxonomy" id="660029"/>
    <lineage>
        <taxon>Eukaryota</taxon>
        <taxon>Fungi</taxon>
        <taxon>Dikarya</taxon>
        <taxon>Ascomycota</taxon>
        <taxon>Pezizomycotina</taxon>
        <taxon>Sordariomycetes</taxon>
        <taxon>Hypocreomycetidae</taxon>
        <taxon>Hypocreales</taxon>
        <taxon>Nectriaceae</taxon>
        <taxon>Fusarium</taxon>
        <taxon>Fusarium oxysporum species complex</taxon>
    </lineage>
</organism>
<feature type="compositionally biased region" description="Low complexity" evidence="1">
    <location>
        <begin position="1"/>
        <end position="26"/>
    </location>
</feature>